<name>A0A518JTY5_9BACT</name>
<dbReference type="RefSeq" id="WP_145095807.1">
    <property type="nucleotide sequence ID" value="NZ_CP036348.1"/>
</dbReference>
<proteinExistence type="predicted"/>
<gene>
    <name evidence="1" type="ORF">Poly24_27260</name>
</gene>
<evidence type="ECO:0000313" key="2">
    <source>
        <dbReference type="Proteomes" id="UP000315082"/>
    </source>
</evidence>
<dbReference type="EMBL" id="CP036348">
    <property type="protein sequence ID" value="QDV69012.1"/>
    <property type="molecule type" value="Genomic_DNA"/>
</dbReference>
<evidence type="ECO:0000313" key="1">
    <source>
        <dbReference type="EMBL" id="QDV69012.1"/>
    </source>
</evidence>
<sequence length="71" mass="8677">MRLTPQQRREKLEMFNMAEASRVIGIDQDQFYKDVWEGRVVQPTKVFARRAYYTIREINELKSYYKKVKDN</sequence>
<dbReference type="Proteomes" id="UP000315082">
    <property type="component" value="Chromosome"/>
</dbReference>
<reference evidence="1 2" key="1">
    <citation type="submission" date="2019-02" db="EMBL/GenBank/DDBJ databases">
        <title>Deep-cultivation of Planctomycetes and their phenomic and genomic characterization uncovers novel biology.</title>
        <authorList>
            <person name="Wiegand S."/>
            <person name="Jogler M."/>
            <person name="Boedeker C."/>
            <person name="Pinto D."/>
            <person name="Vollmers J."/>
            <person name="Rivas-Marin E."/>
            <person name="Kohn T."/>
            <person name="Peeters S.H."/>
            <person name="Heuer A."/>
            <person name="Rast P."/>
            <person name="Oberbeckmann S."/>
            <person name="Bunk B."/>
            <person name="Jeske O."/>
            <person name="Meyerdierks A."/>
            <person name="Storesund J.E."/>
            <person name="Kallscheuer N."/>
            <person name="Luecker S."/>
            <person name="Lage O.M."/>
            <person name="Pohl T."/>
            <person name="Merkel B.J."/>
            <person name="Hornburger P."/>
            <person name="Mueller R.-W."/>
            <person name="Bruemmer F."/>
            <person name="Labrenz M."/>
            <person name="Spormann A.M."/>
            <person name="Op den Camp H."/>
            <person name="Overmann J."/>
            <person name="Amann R."/>
            <person name="Jetten M.S.M."/>
            <person name="Mascher T."/>
            <person name="Medema M.H."/>
            <person name="Devos D.P."/>
            <person name="Kaster A.-K."/>
            <person name="Ovreas L."/>
            <person name="Rohde M."/>
            <person name="Galperin M.Y."/>
            <person name="Jogler C."/>
        </authorList>
    </citation>
    <scope>NUCLEOTIDE SEQUENCE [LARGE SCALE GENOMIC DNA]</scope>
    <source>
        <strain evidence="1 2">Poly24</strain>
    </source>
</reference>
<dbReference type="AlphaFoldDB" id="A0A518JTY5"/>
<protein>
    <recommendedName>
        <fullName evidence="3">Helix-turn-helix domain protein</fullName>
    </recommendedName>
</protein>
<dbReference type="KEGG" id="rcf:Poly24_27260"/>
<accession>A0A518JTY5</accession>
<keyword evidence="2" id="KW-1185">Reference proteome</keyword>
<evidence type="ECO:0008006" key="3">
    <source>
        <dbReference type="Google" id="ProtNLM"/>
    </source>
</evidence>
<organism evidence="1 2">
    <name type="scientific">Rosistilla carotiformis</name>
    <dbReference type="NCBI Taxonomy" id="2528017"/>
    <lineage>
        <taxon>Bacteria</taxon>
        <taxon>Pseudomonadati</taxon>
        <taxon>Planctomycetota</taxon>
        <taxon>Planctomycetia</taxon>
        <taxon>Pirellulales</taxon>
        <taxon>Pirellulaceae</taxon>
        <taxon>Rosistilla</taxon>
    </lineage>
</organism>